<proteinExistence type="predicted"/>
<evidence type="ECO:0000313" key="2">
    <source>
        <dbReference type="EMBL" id="WAP69799.1"/>
    </source>
</evidence>
<dbReference type="RefSeq" id="WP_268882230.1">
    <property type="nucleotide sequence ID" value="NZ_CP114029.1"/>
</dbReference>
<keyword evidence="3" id="KW-1185">Reference proteome</keyword>
<dbReference type="Gene3D" id="3.40.190.170">
    <property type="entry name" value="Bacterial extracellular solute-binding protein, family 7"/>
    <property type="match status" value="1"/>
</dbReference>
<dbReference type="NCBIfam" id="NF037995">
    <property type="entry name" value="TRAP_S1"/>
    <property type="match status" value="1"/>
</dbReference>
<name>A0ABY7C432_9HYPH</name>
<dbReference type="PANTHER" id="PTHR33376:SF15">
    <property type="entry name" value="BLL6794 PROTEIN"/>
    <property type="match status" value="1"/>
</dbReference>
<evidence type="ECO:0000313" key="3">
    <source>
        <dbReference type="Proteomes" id="UP001164020"/>
    </source>
</evidence>
<evidence type="ECO:0000256" key="1">
    <source>
        <dbReference type="ARBA" id="ARBA00022729"/>
    </source>
</evidence>
<dbReference type="EMBL" id="CP114029">
    <property type="protein sequence ID" value="WAP69799.1"/>
    <property type="molecule type" value="Genomic_DNA"/>
</dbReference>
<dbReference type="PANTHER" id="PTHR33376">
    <property type="match status" value="1"/>
</dbReference>
<dbReference type="InterPro" id="IPR018389">
    <property type="entry name" value="DctP_fam"/>
</dbReference>
<organism evidence="2 3">
    <name type="scientific">Jiella pelagia</name>
    <dbReference type="NCBI Taxonomy" id="2986949"/>
    <lineage>
        <taxon>Bacteria</taxon>
        <taxon>Pseudomonadati</taxon>
        <taxon>Pseudomonadota</taxon>
        <taxon>Alphaproteobacteria</taxon>
        <taxon>Hyphomicrobiales</taxon>
        <taxon>Aurantimonadaceae</taxon>
        <taxon>Jiella</taxon>
    </lineage>
</organism>
<protein>
    <submittedName>
        <fullName evidence="2">TRAP transporter substrate-binding protein</fullName>
    </submittedName>
</protein>
<dbReference type="Proteomes" id="UP001164020">
    <property type="component" value="Chromosome"/>
</dbReference>
<dbReference type="CDD" id="cd13665">
    <property type="entry name" value="PBP2_TRAP_Dctp3_4"/>
    <property type="match status" value="1"/>
</dbReference>
<gene>
    <name evidence="2" type="ORF">OH818_06255</name>
</gene>
<accession>A0ABY7C432</accession>
<dbReference type="Pfam" id="PF03480">
    <property type="entry name" value="DctP"/>
    <property type="match status" value="1"/>
</dbReference>
<keyword evidence="1" id="KW-0732">Signal</keyword>
<sequence>MTMTRRKFGGLVAGAGLMTGGLMTPSRAETTTLRMNNWLPPTHSMIKGVFEPWIAAVEKATNGQVAIQMTDASLGAPPRQYDLAIDGIADITFGVVGYTPGRFTLPRIAELPQVGSKGEALSVALWQVYEKMFAKVGEFDEVKLLGLFTNGTGVVMTTQNTGPITSLADYEGRKFRVGGGVVQQINQMLGGVNVAAPAGEVYEILQQGVADGTLLPADAYPSFDLSGIIAHATRIPGGFYTSSWFLAMNQASWDGLSEDVQQAILSVSGEHFAQLAGAAQDAGDVAGLEKMDADGVKTVEADESFVSAMTDRLAPIEAEWIAAAEEKGVDGKAALAMFREITEKLESA</sequence>
<reference evidence="2" key="1">
    <citation type="submission" date="2022-12" db="EMBL/GenBank/DDBJ databases">
        <title>Jiella pelagia sp. nov., isolated from phosphonate enriched culture of Northwest Pacific surface seawater.</title>
        <authorList>
            <person name="Shin D.Y."/>
            <person name="Hwang C.Y."/>
        </authorList>
    </citation>
    <scope>NUCLEOTIDE SEQUENCE</scope>
    <source>
        <strain evidence="2">HL-NP1</strain>
    </source>
</reference>
<dbReference type="InterPro" id="IPR038404">
    <property type="entry name" value="TRAP_DctP_sf"/>
</dbReference>